<sequence>MAEEKERVYNFSAGPAMLPREVLETAAKEMLSFRGSGMSFMECSHRGAEFKALYAELQERTRRVLKIPDNYSVLFCAGGATHQFAYIPLNLCGPEDVIDVVQTGNWSKKFAEEAGRYCKINIASKSSDFIPAVETWKLTEGAKFIYFCDNETIHGVEFPEVPKVPEDRILIADMSSNLFSRPVDISKFGLLYACAQKNFGPAGCTLVIVRNDLIVGGPKQADKCPIVGGYELLKKKDSAYNTPPTYNMYIINLVLKWIEETIGGLDKMAEINAKKADLLYKYIDESEHWSGIAKPEFRSRMNIPFRCTHDDMQAKFLEYCKPRGLITLKGYRTMVGSFRASIYNAMPLRGVEKLVEAMKDFERDMKF</sequence>
<comment type="pathway">
    <text evidence="2">Amino-acid biosynthesis; L-serine biosynthesis; L-serine from 3-phospho-D-glycerate: step 2/3.</text>
</comment>
<dbReference type="InterPro" id="IPR015422">
    <property type="entry name" value="PyrdxlP-dep_Trfase_small"/>
</dbReference>
<evidence type="ECO:0000256" key="4">
    <source>
        <dbReference type="ARBA" id="ARBA00013030"/>
    </source>
</evidence>
<protein>
    <recommendedName>
        <fullName evidence="4">phosphoserine transaminase</fullName>
        <ecNumber evidence="4">2.6.1.52</ecNumber>
    </recommendedName>
</protein>
<dbReference type="PROSITE" id="PS00595">
    <property type="entry name" value="AA_TRANSFER_CLASS_5"/>
    <property type="match status" value="1"/>
</dbReference>
<keyword evidence="7" id="KW-0808">Transferase</keyword>
<name>A0ABQ5K2A7_9EUKA</name>
<evidence type="ECO:0000259" key="12">
    <source>
        <dbReference type="Pfam" id="PF00266"/>
    </source>
</evidence>
<dbReference type="InterPro" id="IPR015424">
    <property type="entry name" value="PyrdxlP-dep_Trfase"/>
</dbReference>
<gene>
    <name evidence="13" type="ORF">ADUPG1_013260</name>
</gene>
<dbReference type="InterPro" id="IPR020578">
    <property type="entry name" value="Aminotrans_V_PyrdxlP_BS"/>
</dbReference>
<dbReference type="Gene3D" id="3.40.640.10">
    <property type="entry name" value="Type I PLP-dependent aspartate aminotransferase-like (Major domain)"/>
    <property type="match status" value="1"/>
</dbReference>
<dbReference type="PANTHER" id="PTHR43247">
    <property type="entry name" value="PHOSPHOSERINE AMINOTRANSFERASE"/>
    <property type="match status" value="1"/>
</dbReference>
<keyword evidence="8" id="KW-0663">Pyridoxal phosphate</keyword>
<evidence type="ECO:0000256" key="7">
    <source>
        <dbReference type="ARBA" id="ARBA00022679"/>
    </source>
</evidence>
<organism evidence="13 14">
    <name type="scientific">Aduncisulcus paluster</name>
    <dbReference type="NCBI Taxonomy" id="2918883"/>
    <lineage>
        <taxon>Eukaryota</taxon>
        <taxon>Metamonada</taxon>
        <taxon>Carpediemonas-like organisms</taxon>
        <taxon>Aduncisulcus</taxon>
    </lineage>
</organism>
<dbReference type="Pfam" id="PF00266">
    <property type="entry name" value="Aminotran_5"/>
    <property type="match status" value="1"/>
</dbReference>
<comment type="cofactor">
    <cofactor evidence="1 11">
        <name>pyridoxal 5'-phosphate</name>
        <dbReference type="ChEBI" id="CHEBI:597326"/>
    </cofactor>
</comment>
<dbReference type="EMBL" id="BQXS01012640">
    <property type="protein sequence ID" value="GKT26171.1"/>
    <property type="molecule type" value="Genomic_DNA"/>
</dbReference>
<dbReference type="Gene3D" id="3.90.1150.10">
    <property type="entry name" value="Aspartate Aminotransferase, domain 1"/>
    <property type="match status" value="1"/>
</dbReference>
<keyword evidence="6" id="KW-0028">Amino-acid biosynthesis</keyword>
<evidence type="ECO:0000256" key="9">
    <source>
        <dbReference type="ARBA" id="ARBA00023299"/>
    </source>
</evidence>
<dbReference type="PANTHER" id="PTHR43247:SF1">
    <property type="entry name" value="PHOSPHOSERINE AMINOTRANSFERASE"/>
    <property type="match status" value="1"/>
</dbReference>
<evidence type="ECO:0000256" key="2">
    <source>
        <dbReference type="ARBA" id="ARBA00005099"/>
    </source>
</evidence>
<keyword evidence="14" id="KW-1185">Reference proteome</keyword>
<reference evidence="13" key="1">
    <citation type="submission" date="2022-03" db="EMBL/GenBank/DDBJ databases">
        <title>Draft genome sequence of Aduncisulcus paluster, a free-living microaerophilic Fornicata.</title>
        <authorList>
            <person name="Yuyama I."/>
            <person name="Kume K."/>
            <person name="Tamura T."/>
            <person name="Inagaki Y."/>
            <person name="Hashimoto T."/>
        </authorList>
    </citation>
    <scope>NUCLEOTIDE SEQUENCE</scope>
    <source>
        <strain evidence="13">NY0171</strain>
    </source>
</reference>
<keyword evidence="9" id="KW-0718">Serine biosynthesis</keyword>
<proteinExistence type="inferred from homology"/>
<keyword evidence="5 13" id="KW-0032">Aminotransferase</keyword>
<evidence type="ECO:0000256" key="8">
    <source>
        <dbReference type="ARBA" id="ARBA00022898"/>
    </source>
</evidence>
<accession>A0ABQ5K2A7</accession>
<dbReference type="EC" id="2.6.1.52" evidence="4"/>
<comment type="catalytic activity">
    <reaction evidence="10">
        <text>O-phospho-L-serine + 2-oxoglutarate = 3-phosphooxypyruvate + L-glutamate</text>
        <dbReference type="Rhea" id="RHEA:14329"/>
        <dbReference type="ChEBI" id="CHEBI:16810"/>
        <dbReference type="ChEBI" id="CHEBI:18110"/>
        <dbReference type="ChEBI" id="CHEBI:29985"/>
        <dbReference type="ChEBI" id="CHEBI:57524"/>
        <dbReference type="EC" id="2.6.1.52"/>
    </reaction>
</comment>
<comment type="similarity">
    <text evidence="3">Belongs to the class-V pyridoxal-phosphate-dependent aminotransferase family. SerC subfamily.</text>
</comment>
<dbReference type="InterPro" id="IPR000192">
    <property type="entry name" value="Aminotrans_V_dom"/>
</dbReference>
<evidence type="ECO:0000256" key="5">
    <source>
        <dbReference type="ARBA" id="ARBA00022576"/>
    </source>
</evidence>
<dbReference type="HAMAP" id="MF_00160">
    <property type="entry name" value="SerC_aminotrans_5"/>
    <property type="match status" value="1"/>
</dbReference>
<dbReference type="GO" id="GO:0008483">
    <property type="term" value="F:transaminase activity"/>
    <property type="evidence" value="ECO:0007669"/>
    <property type="project" value="UniProtKB-KW"/>
</dbReference>
<feature type="domain" description="Aminotransferase class V" evidence="12">
    <location>
        <begin position="8"/>
        <end position="354"/>
    </location>
</feature>
<evidence type="ECO:0000313" key="14">
    <source>
        <dbReference type="Proteomes" id="UP001057375"/>
    </source>
</evidence>
<evidence type="ECO:0000256" key="1">
    <source>
        <dbReference type="ARBA" id="ARBA00001933"/>
    </source>
</evidence>
<evidence type="ECO:0000256" key="6">
    <source>
        <dbReference type="ARBA" id="ARBA00022605"/>
    </source>
</evidence>
<evidence type="ECO:0000256" key="3">
    <source>
        <dbReference type="ARBA" id="ARBA00006904"/>
    </source>
</evidence>
<dbReference type="NCBIfam" id="NF003764">
    <property type="entry name" value="PRK05355.1"/>
    <property type="match status" value="1"/>
</dbReference>
<dbReference type="InterPro" id="IPR015421">
    <property type="entry name" value="PyrdxlP-dep_Trfase_major"/>
</dbReference>
<dbReference type="InterPro" id="IPR022278">
    <property type="entry name" value="Pser_aminoTfrase"/>
</dbReference>
<evidence type="ECO:0000256" key="11">
    <source>
        <dbReference type="RuleBase" id="RU004504"/>
    </source>
</evidence>
<comment type="caution">
    <text evidence="13">The sequence shown here is derived from an EMBL/GenBank/DDBJ whole genome shotgun (WGS) entry which is preliminary data.</text>
</comment>
<evidence type="ECO:0000313" key="13">
    <source>
        <dbReference type="EMBL" id="GKT26171.1"/>
    </source>
</evidence>
<dbReference type="PIRSF" id="PIRSF000525">
    <property type="entry name" value="SerC"/>
    <property type="match status" value="1"/>
</dbReference>
<dbReference type="Proteomes" id="UP001057375">
    <property type="component" value="Unassembled WGS sequence"/>
</dbReference>
<dbReference type="SUPFAM" id="SSF53383">
    <property type="entry name" value="PLP-dependent transferases"/>
    <property type="match status" value="1"/>
</dbReference>
<evidence type="ECO:0000256" key="10">
    <source>
        <dbReference type="ARBA" id="ARBA00049007"/>
    </source>
</evidence>